<accession>A0A3N4VF09</accession>
<evidence type="ECO:0000313" key="3">
    <source>
        <dbReference type="Proteomes" id="UP000269708"/>
    </source>
</evidence>
<feature type="compositionally biased region" description="Basic and acidic residues" evidence="1">
    <location>
        <begin position="38"/>
        <end position="57"/>
    </location>
</feature>
<organism evidence="2 3">
    <name type="scientific">Vulcaniibacterium tengchongense</name>
    <dbReference type="NCBI Taxonomy" id="1273429"/>
    <lineage>
        <taxon>Bacteria</taxon>
        <taxon>Pseudomonadati</taxon>
        <taxon>Pseudomonadota</taxon>
        <taxon>Gammaproteobacteria</taxon>
        <taxon>Lysobacterales</taxon>
        <taxon>Lysobacteraceae</taxon>
        <taxon>Vulcaniibacterium</taxon>
    </lineage>
</organism>
<evidence type="ECO:0000313" key="2">
    <source>
        <dbReference type="EMBL" id="RPE80095.1"/>
    </source>
</evidence>
<name>A0A3N4VF09_9GAMM</name>
<dbReference type="RefSeq" id="WP_158635699.1">
    <property type="nucleotide sequence ID" value="NZ_RKQN01000002.1"/>
</dbReference>
<comment type="caution">
    <text evidence="2">The sequence shown here is derived from an EMBL/GenBank/DDBJ whole genome shotgun (WGS) entry which is preliminary data.</text>
</comment>
<sequence>MNLFKSLLFLHGHIVHPELFEDTAPAAAEADAAAAPAPRREPRAPAPAERDCTAGCA</sequence>
<feature type="region of interest" description="Disordered" evidence="1">
    <location>
        <begin position="26"/>
        <end position="57"/>
    </location>
</feature>
<keyword evidence="3" id="KW-1185">Reference proteome</keyword>
<gene>
    <name evidence="2" type="ORF">EDC50_1927</name>
</gene>
<protein>
    <submittedName>
        <fullName evidence="2">Uncharacterized protein</fullName>
    </submittedName>
</protein>
<dbReference type="AlphaFoldDB" id="A0A3N4VF09"/>
<evidence type="ECO:0000256" key="1">
    <source>
        <dbReference type="SAM" id="MobiDB-lite"/>
    </source>
</evidence>
<dbReference type="Proteomes" id="UP000269708">
    <property type="component" value="Unassembled WGS sequence"/>
</dbReference>
<reference evidence="2 3" key="1">
    <citation type="submission" date="2018-11" db="EMBL/GenBank/DDBJ databases">
        <title>Genomic Encyclopedia of Type Strains, Phase IV (KMG-IV): sequencing the most valuable type-strain genomes for metagenomic binning, comparative biology and taxonomic classification.</title>
        <authorList>
            <person name="Goeker M."/>
        </authorList>
    </citation>
    <scope>NUCLEOTIDE SEQUENCE [LARGE SCALE GENOMIC DNA]</scope>
    <source>
        <strain evidence="2 3">DSM 25623</strain>
    </source>
</reference>
<feature type="compositionally biased region" description="Low complexity" evidence="1">
    <location>
        <begin position="26"/>
        <end position="37"/>
    </location>
</feature>
<dbReference type="EMBL" id="RKQN01000002">
    <property type="protein sequence ID" value="RPE80095.1"/>
    <property type="molecule type" value="Genomic_DNA"/>
</dbReference>
<proteinExistence type="predicted"/>